<sequence>MGRSRRSSIVQDIASKSTGTHELPVYTDDLLKILSNIEPNWKVESLQSDNCSNDSRYEEYLDYLAQLDSKNGYYTSLREKTSRINNKLELILNKFQAISADTEEFKQSTGYLAKRLQESEDTYSQIQTELKYFQNLDPISRKLNHYSSPNIVLKDSFNQNFVKIDESLKFLEEHPDYLEADSYRIRFKQCLIRACSLVSNYLNNQIKTLNTEITAKLNAGSTQLTANSHDALLYNKFATVAPTYKLLIGSIIERDDYDEVESILRDCFTTYFQSRSKLLKDAIRLQLNQTVVKSNRTVKFIQDNLLYFENLAHREYHLFSQFYPTSDDVELRFNEWCMELFEPLHDCVRSRILRENSISTICDSITLLNKYYQMEENSPEYELQFKHVKIDMMFKPILKECQSRLIFRSQIYVEENIYRYKPRVNSFIIRHRKAPKEVKQKANDLDEISSSFFQLEEFNSAYPPLVYGIALLSKIYQMVNSVVFDDIAHTIVHDCIMSLKKAFDMVSNNSTINLLDTQLALLKNLLLIRDQIQNFDIQYISKETYLDFSGLLKGINDIRKRSLSIFQMGFDSVPKIISNMVDARLELIAELRNTITSITNTAADQITKEYLSVSSPEFDILEQNMNLRNSIETNLVSLFEQIGSFIASDEVKSHLVDAVQQEVVSRYANYYETLADMPAVDAQKLSEIMYIDVFQNFINNQTAKLLVNE</sequence>
<keyword evidence="5" id="KW-0653">Protein transport</keyword>
<evidence type="ECO:0000256" key="3">
    <source>
        <dbReference type="ARBA" id="ARBA00020976"/>
    </source>
</evidence>
<proteinExistence type="inferred from homology"/>
<keyword evidence="12" id="KW-1185">Reference proteome</keyword>
<feature type="domain" description="Conserved oligomeric Golgi complex subunit 3 N-terminal" evidence="9">
    <location>
        <begin position="63"/>
        <end position="207"/>
    </location>
</feature>
<keyword evidence="4" id="KW-0813">Transport</keyword>
<keyword evidence="6" id="KW-0333">Golgi apparatus</keyword>
<evidence type="ECO:0000256" key="8">
    <source>
        <dbReference type="ARBA" id="ARBA00031339"/>
    </source>
</evidence>
<comment type="caution">
    <text evidence="11">The sequence shown here is derived from an EMBL/GenBank/DDBJ whole genome shotgun (WGS) entry which is preliminary data.</text>
</comment>
<reference evidence="11 12" key="1">
    <citation type="submission" date="2014-03" db="EMBL/GenBank/DDBJ databases">
        <title>The genome of Kluyveromyces dobzhanskii.</title>
        <authorList>
            <person name="Nystedt B."/>
            <person name="Astrom S."/>
        </authorList>
    </citation>
    <scope>NUCLEOTIDE SEQUENCE [LARGE SCALE GENOMIC DNA]</scope>
    <source>
        <strain evidence="11 12">CBS 2104</strain>
    </source>
</reference>
<dbReference type="PANTHER" id="PTHR13302">
    <property type="entry name" value="CONSERVED OLIGOMERIC GOLGI COMPLEX COMPONENT 3"/>
    <property type="match status" value="1"/>
</dbReference>
<evidence type="ECO:0000256" key="2">
    <source>
        <dbReference type="ARBA" id="ARBA00009936"/>
    </source>
</evidence>
<dbReference type="EMBL" id="CCBQ010000045">
    <property type="protein sequence ID" value="CDO95366.1"/>
    <property type="molecule type" value="Genomic_DNA"/>
</dbReference>
<evidence type="ECO:0000256" key="1">
    <source>
        <dbReference type="ARBA" id="ARBA00004395"/>
    </source>
</evidence>
<dbReference type="InterPro" id="IPR048320">
    <property type="entry name" value="COG3_N"/>
</dbReference>
<dbReference type="AlphaFoldDB" id="A0A0A8L8J6"/>
<dbReference type="InterPro" id="IPR048685">
    <property type="entry name" value="COG3_C"/>
</dbReference>
<dbReference type="GO" id="GO:0005801">
    <property type="term" value="C:cis-Golgi network"/>
    <property type="evidence" value="ECO:0007669"/>
    <property type="project" value="InterPro"/>
</dbReference>
<dbReference type="GO" id="GO:0006914">
    <property type="term" value="P:autophagy"/>
    <property type="evidence" value="ECO:0007669"/>
    <property type="project" value="TreeGrafter"/>
</dbReference>
<dbReference type="PANTHER" id="PTHR13302:SF8">
    <property type="entry name" value="CONSERVED OLIGOMERIC GOLGI COMPLEX SUBUNIT 3"/>
    <property type="match status" value="1"/>
</dbReference>
<organism evidence="11 12">
    <name type="scientific">Kluyveromyces dobzhanskii CBS 2104</name>
    <dbReference type="NCBI Taxonomy" id="1427455"/>
    <lineage>
        <taxon>Eukaryota</taxon>
        <taxon>Fungi</taxon>
        <taxon>Dikarya</taxon>
        <taxon>Ascomycota</taxon>
        <taxon>Saccharomycotina</taxon>
        <taxon>Saccharomycetes</taxon>
        <taxon>Saccharomycetales</taxon>
        <taxon>Saccharomycetaceae</taxon>
        <taxon>Kluyveromyces</taxon>
    </lineage>
</organism>
<accession>A0A0A8L8J6</accession>
<dbReference type="GO" id="GO:0017119">
    <property type="term" value="C:Golgi transport complex"/>
    <property type="evidence" value="ECO:0007669"/>
    <property type="project" value="TreeGrafter"/>
</dbReference>
<name>A0A0A8L8J6_9SACH</name>
<evidence type="ECO:0000259" key="10">
    <source>
        <dbReference type="Pfam" id="PF20671"/>
    </source>
</evidence>
<comment type="subcellular location">
    <subcellularLocation>
        <location evidence="1">Golgi apparatus membrane</location>
        <topology evidence="1">Peripheral membrane protein</topology>
    </subcellularLocation>
</comment>
<dbReference type="GO" id="GO:0007030">
    <property type="term" value="P:Golgi organization"/>
    <property type="evidence" value="ECO:0007669"/>
    <property type="project" value="TreeGrafter"/>
</dbReference>
<evidence type="ECO:0000256" key="5">
    <source>
        <dbReference type="ARBA" id="ARBA00022927"/>
    </source>
</evidence>
<dbReference type="Pfam" id="PF04136">
    <property type="entry name" value="COG3_N"/>
    <property type="match status" value="1"/>
</dbReference>
<dbReference type="GO" id="GO:0000139">
    <property type="term" value="C:Golgi membrane"/>
    <property type="evidence" value="ECO:0007669"/>
    <property type="project" value="UniProtKB-SubCell"/>
</dbReference>
<dbReference type="GO" id="GO:0032258">
    <property type="term" value="P:cytoplasm to vacuole targeting by the Cvt pathway"/>
    <property type="evidence" value="ECO:0007669"/>
    <property type="project" value="TreeGrafter"/>
</dbReference>
<dbReference type="Proteomes" id="UP000031516">
    <property type="component" value="Unassembled WGS sequence"/>
</dbReference>
<dbReference type="InterPro" id="IPR007265">
    <property type="entry name" value="COG_su3"/>
</dbReference>
<evidence type="ECO:0000256" key="4">
    <source>
        <dbReference type="ARBA" id="ARBA00022448"/>
    </source>
</evidence>
<comment type="similarity">
    <text evidence="2">Belongs to the COG3 family.</text>
</comment>
<gene>
    <name evidence="11" type="ORF">KLDO_g3612</name>
</gene>
<evidence type="ECO:0000313" key="12">
    <source>
        <dbReference type="Proteomes" id="UP000031516"/>
    </source>
</evidence>
<dbReference type="Pfam" id="PF20671">
    <property type="entry name" value="COG3_C"/>
    <property type="match status" value="1"/>
</dbReference>
<feature type="domain" description="Conserved oligomeric Golgi complex subunit 3 C-terminal" evidence="10">
    <location>
        <begin position="230"/>
        <end position="550"/>
    </location>
</feature>
<evidence type="ECO:0000313" key="11">
    <source>
        <dbReference type="EMBL" id="CDO95366.1"/>
    </source>
</evidence>
<dbReference type="OrthoDB" id="296793at2759"/>
<evidence type="ECO:0000256" key="7">
    <source>
        <dbReference type="ARBA" id="ARBA00023136"/>
    </source>
</evidence>
<protein>
    <recommendedName>
        <fullName evidence="3">Conserved oligomeric Golgi complex subunit 3</fullName>
    </recommendedName>
    <alternativeName>
        <fullName evidence="8">Component of oligomeric Golgi complex 3</fullName>
    </alternativeName>
</protein>
<evidence type="ECO:0000256" key="6">
    <source>
        <dbReference type="ARBA" id="ARBA00023034"/>
    </source>
</evidence>
<evidence type="ECO:0000259" key="9">
    <source>
        <dbReference type="Pfam" id="PF04136"/>
    </source>
</evidence>
<dbReference type="GO" id="GO:0006891">
    <property type="term" value="P:intra-Golgi vesicle-mediated transport"/>
    <property type="evidence" value="ECO:0007669"/>
    <property type="project" value="TreeGrafter"/>
</dbReference>
<keyword evidence="7" id="KW-0472">Membrane</keyword>